<dbReference type="Pfam" id="PF13358">
    <property type="entry name" value="DDE_3"/>
    <property type="match status" value="1"/>
</dbReference>
<organism evidence="2 3">
    <name type="scientific">Trichonephila clavipes</name>
    <name type="common">Golden silk orbweaver</name>
    <name type="synonym">Nephila clavipes</name>
    <dbReference type="NCBI Taxonomy" id="2585209"/>
    <lineage>
        <taxon>Eukaryota</taxon>
        <taxon>Metazoa</taxon>
        <taxon>Ecdysozoa</taxon>
        <taxon>Arthropoda</taxon>
        <taxon>Chelicerata</taxon>
        <taxon>Arachnida</taxon>
        <taxon>Araneae</taxon>
        <taxon>Araneomorphae</taxon>
        <taxon>Entelegynae</taxon>
        <taxon>Araneoidea</taxon>
        <taxon>Nephilidae</taxon>
        <taxon>Trichonephila</taxon>
    </lineage>
</organism>
<proteinExistence type="predicted"/>
<dbReference type="InterPro" id="IPR038717">
    <property type="entry name" value="Tc1-like_DDE_dom"/>
</dbReference>
<dbReference type="GO" id="GO:0003676">
    <property type="term" value="F:nucleic acid binding"/>
    <property type="evidence" value="ECO:0007669"/>
    <property type="project" value="InterPro"/>
</dbReference>
<accession>A0A8X6RLX0</accession>
<evidence type="ECO:0000313" key="2">
    <source>
        <dbReference type="EMBL" id="GFX96625.1"/>
    </source>
</evidence>
<keyword evidence="3" id="KW-1185">Reference proteome</keyword>
<dbReference type="InterPro" id="IPR036397">
    <property type="entry name" value="RNaseH_sf"/>
</dbReference>
<evidence type="ECO:0000259" key="1">
    <source>
        <dbReference type="Pfam" id="PF13358"/>
    </source>
</evidence>
<dbReference type="Proteomes" id="UP000887159">
    <property type="component" value="Unassembled WGS sequence"/>
</dbReference>
<gene>
    <name evidence="2" type="primary">B7W98_01270</name>
    <name evidence="2" type="ORF">TNCV_244121</name>
</gene>
<feature type="domain" description="Tc1-like transposase DDE" evidence="1">
    <location>
        <begin position="7"/>
        <end position="100"/>
    </location>
</feature>
<comment type="caution">
    <text evidence="2">The sequence shown here is derived from an EMBL/GenBank/DDBJ whole genome shotgun (WGS) entry which is preliminary data.</text>
</comment>
<dbReference type="AlphaFoldDB" id="A0A8X6RLX0"/>
<dbReference type="EMBL" id="BMAU01021193">
    <property type="protein sequence ID" value="GFX96625.1"/>
    <property type="molecule type" value="Genomic_DNA"/>
</dbReference>
<protein>
    <recommendedName>
        <fullName evidence="1">Tc1-like transposase DDE domain-containing protein</fullName>
    </recommendedName>
</protein>
<evidence type="ECO:0000313" key="3">
    <source>
        <dbReference type="Proteomes" id="UP000887159"/>
    </source>
</evidence>
<name>A0A8X6RLX0_TRICX</name>
<sequence length="101" mass="11743">MSSHGVGRLHIVRGTVKVMDYIEILQNKLLPTARNLYGNQSWIFQDDNAPCLCAKVVQKWLKDHTVNRMNWPGQSPDLNPIENLWFKIGYEISKKKTFKQT</sequence>
<reference evidence="2" key="1">
    <citation type="submission" date="2020-08" db="EMBL/GenBank/DDBJ databases">
        <title>Multicomponent nature underlies the extraordinary mechanical properties of spider dragline silk.</title>
        <authorList>
            <person name="Kono N."/>
            <person name="Nakamura H."/>
            <person name="Mori M."/>
            <person name="Yoshida Y."/>
            <person name="Ohtoshi R."/>
            <person name="Malay A.D."/>
            <person name="Moran D.A.P."/>
            <person name="Tomita M."/>
            <person name="Numata K."/>
            <person name="Arakawa K."/>
        </authorList>
    </citation>
    <scope>NUCLEOTIDE SEQUENCE</scope>
</reference>
<dbReference type="Gene3D" id="3.30.420.10">
    <property type="entry name" value="Ribonuclease H-like superfamily/Ribonuclease H"/>
    <property type="match status" value="1"/>
</dbReference>